<dbReference type="PANTHER" id="PTHR23302">
    <property type="entry name" value="TRANSMEMBRANE CHANNEL-RELATED"/>
    <property type="match status" value="1"/>
</dbReference>
<organism evidence="8 9">
    <name type="scientific">Pleurodeles waltl</name>
    <name type="common">Iberian ribbed newt</name>
    <dbReference type="NCBI Taxonomy" id="8319"/>
    <lineage>
        <taxon>Eukaryota</taxon>
        <taxon>Metazoa</taxon>
        <taxon>Chordata</taxon>
        <taxon>Craniata</taxon>
        <taxon>Vertebrata</taxon>
        <taxon>Euteleostomi</taxon>
        <taxon>Amphibia</taxon>
        <taxon>Batrachia</taxon>
        <taxon>Caudata</taxon>
        <taxon>Salamandroidea</taxon>
        <taxon>Salamandridae</taxon>
        <taxon>Pleurodelinae</taxon>
        <taxon>Pleurodeles</taxon>
    </lineage>
</organism>
<dbReference type="Pfam" id="PF07810">
    <property type="entry name" value="TMC"/>
    <property type="match status" value="1"/>
</dbReference>
<comment type="subcellular location">
    <subcellularLocation>
        <location evidence="1 6">Membrane</location>
        <topology evidence="1 6">Multi-pass membrane protein</topology>
    </subcellularLocation>
</comment>
<evidence type="ECO:0000256" key="3">
    <source>
        <dbReference type="ARBA" id="ARBA00022692"/>
    </source>
</evidence>
<dbReference type="PANTHER" id="PTHR23302:SF45">
    <property type="entry name" value="TRANSMEMBRANE CHANNEL-LIKE PROTEIN 4"/>
    <property type="match status" value="1"/>
</dbReference>
<feature type="transmembrane region" description="Helical" evidence="6">
    <location>
        <begin position="249"/>
        <end position="268"/>
    </location>
</feature>
<feature type="transmembrane region" description="Helical" evidence="6">
    <location>
        <begin position="588"/>
        <end position="612"/>
    </location>
</feature>
<name>A0AAV7PWF0_PLEWA</name>
<gene>
    <name evidence="8" type="ORF">NDU88_009865</name>
</gene>
<evidence type="ECO:0000259" key="7">
    <source>
        <dbReference type="Pfam" id="PF07810"/>
    </source>
</evidence>
<accession>A0AAV7PWF0</accession>
<feature type="transmembrane region" description="Helical" evidence="6">
    <location>
        <begin position="386"/>
        <end position="416"/>
    </location>
</feature>
<comment type="caution">
    <text evidence="8">The sequence shown here is derived from an EMBL/GenBank/DDBJ whole genome shotgun (WGS) entry which is preliminary data.</text>
</comment>
<feature type="transmembrane region" description="Helical" evidence="6">
    <location>
        <begin position="428"/>
        <end position="448"/>
    </location>
</feature>
<feature type="transmembrane region" description="Helical" evidence="6">
    <location>
        <begin position="346"/>
        <end position="366"/>
    </location>
</feature>
<proteinExistence type="inferred from homology"/>
<evidence type="ECO:0000256" key="1">
    <source>
        <dbReference type="ARBA" id="ARBA00004141"/>
    </source>
</evidence>
<dbReference type="AlphaFoldDB" id="A0AAV7PWF0"/>
<keyword evidence="3 6" id="KW-0812">Transmembrane</keyword>
<feature type="transmembrane region" description="Helical" evidence="6">
    <location>
        <begin position="154"/>
        <end position="177"/>
    </location>
</feature>
<dbReference type="Proteomes" id="UP001066276">
    <property type="component" value="Chromosome 7"/>
</dbReference>
<evidence type="ECO:0000256" key="6">
    <source>
        <dbReference type="RuleBase" id="RU310713"/>
    </source>
</evidence>
<reference evidence="8" key="1">
    <citation type="journal article" date="2022" name="bioRxiv">
        <title>Sequencing and chromosome-scale assembly of the giantPleurodeles waltlgenome.</title>
        <authorList>
            <person name="Brown T."/>
            <person name="Elewa A."/>
            <person name="Iarovenko S."/>
            <person name="Subramanian E."/>
            <person name="Araus A.J."/>
            <person name="Petzold A."/>
            <person name="Susuki M."/>
            <person name="Suzuki K.-i.T."/>
            <person name="Hayashi T."/>
            <person name="Toyoda A."/>
            <person name="Oliveira C."/>
            <person name="Osipova E."/>
            <person name="Leigh N.D."/>
            <person name="Simon A."/>
            <person name="Yun M.H."/>
        </authorList>
    </citation>
    <scope>NUCLEOTIDE SEQUENCE</scope>
    <source>
        <strain evidence="8">20211129_DDA</strain>
        <tissue evidence="8">Liver</tissue>
    </source>
</reference>
<dbReference type="EMBL" id="JANPWB010000011">
    <property type="protein sequence ID" value="KAJ1131529.1"/>
    <property type="molecule type" value="Genomic_DNA"/>
</dbReference>
<protein>
    <recommendedName>
        <fullName evidence="6">Transmembrane channel-like protein</fullName>
    </recommendedName>
</protein>
<comment type="similarity">
    <text evidence="2 6">Belongs to the TMC family.</text>
</comment>
<evidence type="ECO:0000256" key="5">
    <source>
        <dbReference type="ARBA" id="ARBA00023136"/>
    </source>
</evidence>
<evidence type="ECO:0000313" key="9">
    <source>
        <dbReference type="Proteomes" id="UP001066276"/>
    </source>
</evidence>
<feature type="transmembrane region" description="Helical" evidence="6">
    <location>
        <begin position="645"/>
        <end position="671"/>
    </location>
</feature>
<feature type="domain" description="TMC" evidence="7">
    <location>
        <begin position="474"/>
        <end position="584"/>
    </location>
</feature>
<dbReference type="GO" id="GO:0005886">
    <property type="term" value="C:plasma membrane"/>
    <property type="evidence" value="ECO:0007669"/>
    <property type="project" value="InterPro"/>
</dbReference>
<dbReference type="InterPro" id="IPR012496">
    <property type="entry name" value="TMC_dom"/>
</dbReference>
<evidence type="ECO:0000256" key="2">
    <source>
        <dbReference type="ARBA" id="ARBA00006510"/>
    </source>
</evidence>
<evidence type="ECO:0000313" key="8">
    <source>
        <dbReference type="EMBL" id="KAJ1131529.1"/>
    </source>
</evidence>
<sequence length="720" mass="83009">MPGLDEDDLYSGYLPGTVVSWQEHPPQELVIASRDIRGIRKRSRGAEVSMPRDSKEKDIHLQELVTELLESDRPLKELALPIASKRRIRKRQEGRTWTSSHWKSWVESKQKSLRHFQSRAWEALLYMEIWRTPLRNIGGHYGTGIRSYFNFLRFLVLMNFLTFLLIGGFIVVPNIVFDALQLGQENGTINNGGPNCTRYDPAPQGLVSYHTYVMDLLTGMGFMELTYMFYGFYKSTAVKLMDFSYNIPLAYLITTLFYFLLSLAWIVARSVSGLKHSLVNEDSSFSSYSNKVFASWDFCMMNERIIYQKQRSILYELRMDLEEEALSRQRAERSTGQRVYIYSLRIFLNVIVISLLGAAFFCIYLATEYSQELINQEDSVVSGNFFLELLVGYLPSIAITAANFILPMLFGIIIQFEKYPLTTEIKLTLLRCVFLRLASLVILLFSLWQQITCDGSKDDTRCVPCGYNHDQFPCWETRLGQEMYKLLVFDFLTVMAVMIIVEFPRKMLVQHCSCKPIQFWGQQEFLVPQNVLDIIYGQTVCWIGTFFCPMLPLLNTVKYFIIFYTKKMTLFSNCRPAHRTFRASSSNFFFLLVLLFGLALSWVPVLYSIFVIPPSGACGPFRGEDLIWKTVPTSIEKLPQTASEFFFFIGSQSFAVPFFFLSCILMLYLITLGNSYGTLVRELKAHLQLEEKGKHLLAKIIRELRSANEGKVAEGRANKQ</sequence>
<feature type="transmembrane region" description="Helical" evidence="6">
    <location>
        <begin position="483"/>
        <end position="501"/>
    </location>
</feature>
<keyword evidence="4 6" id="KW-1133">Transmembrane helix</keyword>
<keyword evidence="9" id="KW-1185">Reference proteome</keyword>
<dbReference type="InterPro" id="IPR038900">
    <property type="entry name" value="TMC"/>
</dbReference>
<keyword evidence="5 6" id="KW-0472">Membrane</keyword>
<dbReference type="GO" id="GO:0008381">
    <property type="term" value="F:mechanosensitive monoatomic ion channel activity"/>
    <property type="evidence" value="ECO:0007669"/>
    <property type="project" value="TreeGrafter"/>
</dbReference>
<evidence type="ECO:0000256" key="4">
    <source>
        <dbReference type="ARBA" id="ARBA00022989"/>
    </source>
</evidence>